<dbReference type="SMART" id="SM00091">
    <property type="entry name" value="PAS"/>
    <property type="match status" value="1"/>
</dbReference>
<dbReference type="STRING" id="1316936.K678_16200"/>
<dbReference type="SUPFAM" id="SSF55073">
    <property type="entry name" value="Nucleotide cyclase"/>
    <property type="match status" value="1"/>
</dbReference>
<dbReference type="Gene3D" id="3.30.450.20">
    <property type="entry name" value="PAS domain"/>
    <property type="match status" value="1"/>
</dbReference>
<evidence type="ECO:0000259" key="3">
    <source>
        <dbReference type="PROSITE" id="PS50113"/>
    </source>
</evidence>
<dbReference type="GO" id="GO:1902201">
    <property type="term" value="P:negative regulation of bacterial-type flagellum-dependent cell motility"/>
    <property type="evidence" value="ECO:0007669"/>
    <property type="project" value="TreeGrafter"/>
</dbReference>
<reference evidence="5 6" key="1">
    <citation type="submission" date="2013-04" db="EMBL/GenBank/DDBJ databases">
        <authorList>
            <person name="Kuznetsov B."/>
            <person name="Ivanovsky R."/>
        </authorList>
    </citation>
    <scope>NUCLEOTIDE SEQUENCE [LARGE SCALE GENOMIC DNA]</scope>
    <source>
        <strain evidence="5 6">MGU-K5</strain>
    </source>
</reference>
<dbReference type="Proteomes" id="UP000015350">
    <property type="component" value="Unassembled WGS sequence"/>
</dbReference>
<dbReference type="NCBIfam" id="TIGR00254">
    <property type="entry name" value="GGDEF"/>
    <property type="match status" value="1"/>
</dbReference>
<evidence type="ECO:0000256" key="1">
    <source>
        <dbReference type="ARBA" id="ARBA00012528"/>
    </source>
</evidence>
<dbReference type="PROSITE" id="PS50113">
    <property type="entry name" value="PAC"/>
    <property type="match status" value="1"/>
</dbReference>
<evidence type="ECO:0000313" key="5">
    <source>
        <dbReference type="EMBL" id="EPY00426.1"/>
    </source>
</evidence>
<dbReference type="SUPFAM" id="SSF55785">
    <property type="entry name" value="PYP-like sensor domain (PAS domain)"/>
    <property type="match status" value="1"/>
</dbReference>
<proteinExistence type="predicted"/>
<dbReference type="GO" id="GO:0043709">
    <property type="term" value="P:cell adhesion involved in single-species biofilm formation"/>
    <property type="evidence" value="ECO:0007669"/>
    <property type="project" value="TreeGrafter"/>
</dbReference>
<dbReference type="InterPro" id="IPR013656">
    <property type="entry name" value="PAS_4"/>
</dbReference>
<comment type="caution">
    <text evidence="5">The sequence shown here is derived from an EMBL/GenBank/DDBJ whole genome shotgun (WGS) entry which is preliminary data.</text>
</comment>
<dbReference type="GO" id="GO:0052621">
    <property type="term" value="F:diguanylate cyclase activity"/>
    <property type="evidence" value="ECO:0007669"/>
    <property type="project" value="UniProtKB-EC"/>
</dbReference>
<feature type="non-terminal residue" evidence="5">
    <location>
        <position position="1"/>
    </location>
</feature>
<dbReference type="EMBL" id="AQPH01000096">
    <property type="protein sequence ID" value="EPY00426.1"/>
    <property type="molecule type" value="Genomic_DNA"/>
</dbReference>
<dbReference type="AlphaFoldDB" id="S9TDU7"/>
<dbReference type="InterPro" id="IPR035965">
    <property type="entry name" value="PAS-like_dom_sf"/>
</dbReference>
<dbReference type="FunFam" id="3.30.70.270:FF:000001">
    <property type="entry name" value="Diguanylate cyclase domain protein"/>
    <property type="match status" value="1"/>
</dbReference>
<dbReference type="InterPro" id="IPR029787">
    <property type="entry name" value="Nucleotide_cyclase"/>
</dbReference>
<accession>S9TDU7</accession>
<dbReference type="EC" id="2.7.7.65" evidence="1"/>
<dbReference type="SMART" id="SM00267">
    <property type="entry name" value="GGDEF"/>
    <property type="match status" value="1"/>
</dbReference>
<evidence type="ECO:0000313" key="6">
    <source>
        <dbReference type="Proteomes" id="UP000015350"/>
    </source>
</evidence>
<name>S9TDU7_MAGFU</name>
<gene>
    <name evidence="5" type="ORF">K678_16200</name>
</gene>
<dbReference type="InterPro" id="IPR000160">
    <property type="entry name" value="GGDEF_dom"/>
</dbReference>
<dbReference type="PROSITE" id="PS50887">
    <property type="entry name" value="GGDEF"/>
    <property type="match status" value="1"/>
</dbReference>
<dbReference type="NCBIfam" id="TIGR00229">
    <property type="entry name" value="sensory_box"/>
    <property type="match status" value="1"/>
</dbReference>
<dbReference type="Gene3D" id="3.30.70.270">
    <property type="match status" value="1"/>
</dbReference>
<comment type="catalytic activity">
    <reaction evidence="2">
        <text>2 GTP = 3',3'-c-di-GMP + 2 diphosphate</text>
        <dbReference type="Rhea" id="RHEA:24898"/>
        <dbReference type="ChEBI" id="CHEBI:33019"/>
        <dbReference type="ChEBI" id="CHEBI:37565"/>
        <dbReference type="ChEBI" id="CHEBI:58805"/>
        <dbReference type="EC" id="2.7.7.65"/>
    </reaction>
</comment>
<dbReference type="InterPro" id="IPR043128">
    <property type="entry name" value="Rev_trsase/Diguanyl_cyclase"/>
</dbReference>
<dbReference type="InterPro" id="IPR050469">
    <property type="entry name" value="Diguanylate_Cyclase"/>
</dbReference>
<dbReference type="InterPro" id="IPR000700">
    <property type="entry name" value="PAS-assoc_C"/>
</dbReference>
<feature type="domain" description="PAC" evidence="3">
    <location>
        <begin position="74"/>
        <end position="127"/>
    </location>
</feature>
<sequence length="291" mass="32011">RVIERTRALDSALRFSENLVEQLPIPVWVEDASGRLTHHNRAFRDLFQIRDETWTGRPAADLLPETSAAVPFETSIETGTNRRDVIIDHSRLDHPAPLSDDSTGGGGRIGTITDITERKEMERRLRELATSDDLTGALNRRAFFAVIAQEVERSSRYGIPMSLVMIDLDHFKQINDRYGHAAGDRALKLTTQAMLAGLRDIDSLGRLGGEEFAVLLPQTPLSGALDVAERLRCAIAAVDIPVDPEPTTIRLSASLGVADRLSGETGPDRLLSRADAALYRAKDEGRNRVVG</sequence>
<dbReference type="Pfam" id="PF08448">
    <property type="entry name" value="PAS_4"/>
    <property type="match status" value="1"/>
</dbReference>
<dbReference type="OrthoDB" id="9812260at2"/>
<evidence type="ECO:0000256" key="2">
    <source>
        <dbReference type="ARBA" id="ARBA00034247"/>
    </source>
</evidence>
<dbReference type="InterPro" id="IPR000014">
    <property type="entry name" value="PAS"/>
</dbReference>
<dbReference type="RefSeq" id="WP_021133519.1">
    <property type="nucleotide sequence ID" value="NZ_AQPH01000096.1"/>
</dbReference>
<dbReference type="Pfam" id="PF00990">
    <property type="entry name" value="GGDEF"/>
    <property type="match status" value="1"/>
</dbReference>
<organism evidence="5 6">
    <name type="scientific">Magnetospirillum fulvum MGU-K5</name>
    <dbReference type="NCBI Taxonomy" id="1316936"/>
    <lineage>
        <taxon>Bacteria</taxon>
        <taxon>Pseudomonadati</taxon>
        <taxon>Pseudomonadota</taxon>
        <taxon>Alphaproteobacteria</taxon>
        <taxon>Rhodospirillales</taxon>
        <taxon>Rhodospirillaceae</taxon>
        <taxon>Magnetospirillum</taxon>
    </lineage>
</organism>
<dbReference type="GO" id="GO:0005886">
    <property type="term" value="C:plasma membrane"/>
    <property type="evidence" value="ECO:0007669"/>
    <property type="project" value="TreeGrafter"/>
</dbReference>
<protein>
    <recommendedName>
        <fullName evidence="1">diguanylate cyclase</fullName>
        <ecNumber evidence="1">2.7.7.65</ecNumber>
    </recommendedName>
</protein>
<dbReference type="PANTHER" id="PTHR45138">
    <property type="entry name" value="REGULATORY COMPONENTS OF SENSORY TRANSDUCTION SYSTEM"/>
    <property type="match status" value="1"/>
</dbReference>
<evidence type="ECO:0000259" key="4">
    <source>
        <dbReference type="PROSITE" id="PS50887"/>
    </source>
</evidence>
<dbReference type="eggNOG" id="COG3706">
    <property type="taxonomic scope" value="Bacteria"/>
</dbReference>
<dbReference type="CDD" id="cd01949">
    <property type="entry name" value="GGDEF"/>
    <property type="match status" value="1"/>
</dbReference>
<dbReference type="PANTHER" id="PTHR45138:SF9">
    <property type="entry name" value="DIGUANYLATE CYCLASE DGCM-RELATED"/>
    <property type="match status" value="1"/>
</dbReference>
<feature type="domain" description="GGDEF" evidence="4">
    <location>
        <begin position="159"/>
        <end position="291"/>
    </location>
</feature>